<dbReference type="PANTHER" id="PTHR30011">
    <property type="entry name" value="ALKANESULFONATE MONOOXYGENASE-RELATED"/>
    <property type="match status" value="1"/>
</dbReference>
<dbReference type="Pfam" id="PF00296">
    <property type="entry name" value="Bac_luciferase"/>
    <property type="match status" value="1"/>
</dbReference>
<evidence type="ECO:0000256" key="3">
    <source>
        <dbReference type="ARBA" id="ARBA00023002"/>
    </source>
</evidence>
<keyword evidence="1" id="KW-0285">Flavoprotein</keyword>
<evidence type="ECO:0000256" key="2">
    <source>
        <dbReference type="ARBA" id="ARBA00022643"/>
    </source>
</evidence>
<evidence type="ECO:0000256" key="5">
    <source>
        <dbReference type="ARBA" id="ARBA00033748"/>
    </source>
</evidence>
<dbReference type="PIRSF" id="PIRSF000337">
    <property type="entry name" value="NTA_MOA"/>
    <property type="match status" value="1"/>
</dbReference>
<accession>A0ABU4GXG5</accession>
<dbReference type="Gene3D" id="3.20.20.30">
    <property type="entry name" value="Luciferase-like domain"/>
    <property type="match status" value="1"/>
</dbReference>
<dbReference type="InterPro" id="IPR036661">
    <property type="entry name" value="Luciferase-like_sf"/>
</dbReference>
<dbReference type="InterPro" id="IPR011251">
    <property type="entry name" value="Luciferase-like_dom"/>
</dbReference>
<comment type="similarity">
    <text evidence="5">Belongs to the NtaA/SnaA/DszA monooxygenase family.</text>
</comment>
<protein>
    <submittedName>
        <fullName evidence="7">LLM class flavin-dependent oxidoreductase</fullName>
    </submittedName>
</protein>
<keyword evidence="4" id="KW-0503">Monooxygenase</keyword>
<dbReference type="PANTHER" id="PTHR30011:SF16">
    <property type="entry name" value="C2H2 FINGER DOMAIN TRANSCRIPTION FACTOR (EUROFUNG)-RELATED"/>
    <property type="match status" value="1"/>
</dbReference>
<feature type="domain" description="Luciferase-like" evidence="6">
    <location>
        <begin position="9"/>
        <end position="378"/>
    </location>
</feature>
<evidence type="ECO:0000256" key="1">
    <source>
        <dbReference type="ARBA" id="ARBA00022630"/>
    </source>
</evidence>
<dbReference type="RefSeq" id="WP_318352295.1">
    <property type="nucleotide sequence ID" value="NZ_JAWQEV010000001.1"/>
</dbReference>
<keyword evidence="8" id="KW-1185">Reference proteome</keyword>
<dbReference type="SUPFAM" id="SSF51679">
    <property type="entry name" value="Bacterial luciferase-like"/>
    <property type="match status" value="1"/>
</dbReference>
<dbReference type="InterPro" id="IPR051260">
    <property type="entry name" value="Diverse_substr_monoxygenases"/>
</dbReference>
<name>A0ABU4GXG5_9MICO</name>
<dbReference type="EMBL" id="JAWQEV010000001">
    <property type="protein sequence ID" value="MDW4571771.1"/>
    <property type="molecule type" value="Genomic_DNA"/>
</dbReference>
<organism evidence="7 8">
    <name type="scientific">Microbacterium arthrosphaerae</name>
    <dbReference type="NCBI Taxonomy" id="792652"/>
    <lineage>
        <taxon>Bacteria</taxon>
        <taxon>Bacillati</taxon>
        <taxon>Actinomycetota</taxon>
        <taxon>Actinomycetes</taxon>
        <taxon>Micrococcales</taxon>
        <taxon>Microbacteriaceae</taxon>
        <taxon>Microbacterium</taxon>
    </lineage>
</organism>
<dbReference type="InterPro" id="IPR016215">
    <property type="entry name" value="NTA_MOA"/>
</dbReference>
<evidence type="ECO:0000256" key="4">
    <source>
        <dbReference type="ARBA" id="ARBA00023033"/>
    </source>
</evidence>
<keyword evidence="2" id="KW-0288">FMN</keyword>
<evidence type="ECO:0000313" key="8">
    <source>
        <dbReference type="Proteomes" id="UP001283109"/>
    </source>
</evidence>
<comment type="caution">
    <text evidence="7">The sequence shown here is derived from an EMBL/GenBank/DDBJ whole genome shotgun (WGS) entry which is preliminary data.</text>
</comment>
<gene>
    <name evidence="7" type="ORF">R8Z58_03165</name>
</gene>
<evidence type="ECO:0000313" key="7">
    <source>
        <dbReference type="EMBL" id="MDW4571771.1"/>
    </source>
</evidence>
<sequence>MTTSRRIQFGVFFQGVNFGTIWSSDRSGSQYDFESFRRIAQTAERGLFSAFFLGEGLRLREHFGRIHDLDVAGRPDAQTQLAALAAVTERIGLVATQNTTYNDPYDLAKRLNSLDLLSEGRAGWNVVTTDNAWTGANFRRGGYLDHADRYRRAAQFVAAAQRLWDAGADGVGTPVSVTDPLVSFEAPAPLPPSGQGRPVLFQAGDSDEGREFAASTADVIFSAHPGLEEAISFAADLRRRLPAHGRGVDELKFFPGAQFILAATDAEAREKAEWVTRAQVSPQTAIRFLEPIWGRDLSEYDAEGPFPEIDPVVDEVDGQRGSLFQGRRAVETAREWRESAAAEGLSIREFVIRRSSLRTFVGGYSTIADRIVEYVDARAVDGFNVSPYLVPEGLDDIVDGLIPELQERGVYPTEYPGSTLRENLGLPALGERAEDELAA</sequence>
<keyword evidence="3" id="KW-0560">Oxidoreductase</keyword>
<reference evidence="7 8" key="1">
    <citation type="submission" date="2023-11" db="EMBL/GenBank/DDBJ databases">
        <title>Draft genome sequence of Microbacterium arthrosphaerae JCM 30492.</title>
        <authorList>
            <person name="Zhang G."/>
            <person name="Ding Y."/>
        </authorList>
    </citation>
    <scope>NUCLEOTIDE SEQUENCE [LARGE SCALE GENOMIC DNA]</scope>
    <source>
        <strain evidence="7 8">JCM 30492</strain>
    </source>
</reference>
<evidence type="ECO:0000259" key="6">
    <source>
        <dbReference type="Pfam" id="PF00296"/>
    </source>
</evidence>
<dbReference type="Proteomes" id="UP001283109">
    <property type="component" value="Unassembled WGS sequence"/>
</dbReference>
<proteinExistence type="inferred from homology"/>